<dbReference type="AlphaFoldDB" id="A0A9W7WWH5"/>
<feature type="transmembrane region" description="Helical" evidence="6">
    <location>
        <begin position="227"/>
        <end position="250"/>
    </location>
</feature>
<dbReference type="Proteomes" id="UP001059041">
    <property type="component" value="Linkage Group LG5"/>
</dbReference>
<dbReference type="Pfam" id="PF07686">
    <property type="entry name" value="V-set"/>
    <property type="match status" value="1"/>
</dbReference>
<organism evidence="9 10">
    <name type="scientific">Triplophysa rosa</name>
    <name type="common">Cave loach</name>
    <dbReference type="NCBI Taxonomy" id="992332"/>
    <lineage>
        <taxon>Eukaryota</taxon>
        <taxon>Metazoa</taxon>
        <taxon>Chordata</taxon>
        <taxon>Craniata</taxon>
        <taxon>Vertebrata</taxon>
        <taxon>Euteleostomi</taxon>
        <taxon>Actinopterygii</taxon>
        <taxon>Neopterygii</taxon>
        <taxon>Teleostei</taxon>
        <taxon>Ostariophysi</taxon>
        <taxon>Cypriniformes</taxon>
        <taxon>Nemacheilidae</taxon>
        <taxon>Triplophysa</taxon>
    </lineage>
</organism>
<dbReference type="PANTHER" id="PTHR12080">
    <property type="entry name" value="SIGNALING LYMPHOCYTIC ACTIVATION MOLECULE"/>
    <property type="match status" value="1"/>
</dbReference>
<feature type="chain" id="PRO_5040964194" evidence="7">
    <location>
        <begin position="20"/>
        <end position="590"/>
    </location>
</feature>
<name>A0A9W7WWH5_TRIRA</name>
<keyword evidence="6" id="KW-1133">Transmembrane helix</keyword>
<feature type="region of interest" description="Disordered" evidence="5">
    <location>
        <begin position="305"/>
        <end position="326"/>
    </location>
</feature>
<evidence type="ECO:0000313" key="9">
    <source>
        <dbReference type="EMBL" id="KAI7809446.1"/>
    </source>
</evidence>
<keyword evidence="10" id="KW-1185">Reference proteome</keyword>
<dbReference type="SMART" id="SM00409">
    <property type="entry name" value="IG"/>
    <property type="match status" value="2"/>
</dbReference>
<feature type="domain" description="Immunoglobulin" evidence="8">
    <location>
        <begin position="358"/>
        <end position="459"/>
    </location>
</feature>
<dbReference type="InterPro" id="IPR013783">
    <property type="entry name" value="Ig-like_fold"/>
</dbReference>
<reference evidence="9" key="1">
    <citation type="submission" date="2021-02" db="EMBL/GenBank/DDBJ databases">
        <title>Comparative genomics reveals that relaxation of natural selection precedes convergent phenotypic evolution of cavefish.</title>
        <authorList>
            <person name="Peng Z."/>
        </authorList>
    </citation>
    <scope>NUCLEOTIDE SEQUENCE</scope>
    <source>
        <tissue evidence="9">Muscle</tissue>
    </source>
</reference>
<keyword evidence="9" id="KW-0675">Receptor</keyword>
<evidence type="ECO:0000259" key="8">
    <source>
        <dbReference type="SMART" id="SM00409"/>
    </source>
</evidence>
<comment type="caution">
    <text evidence="9">The sequence shown here is derived from an EMBL/GenBank/DDBJ whole genome shotgun (WGS) entry which is preliminary data.</text>
</comment>
<evidence type="ECO:0000256" key="5">
    <source>
        <dbReference type="SAM" id="MobiDB-lite"/>
    </source>
</evidence>
<proteinExistence type="predicted"/>
<sequence length="590" mass="66795">MHCAVFYLSVFFLFAPVKLLWNNAHCSSAEDTVFVQTGASAQLDIQREKLPAEFNEFNWINENIKEKDIIVIYTSATKQAQPHPSYKDRMDFNNETFSLTLKNMQKNDSGVYTAITRNFKEKVIAKHRVSVIDAVKAPVLTVNSIWSSAQPCNFTCTADNLTIINYYNSSCSEDVKSSGIYNLSLKCTDDFIICNHSNRVSWKNDTNTLQQLCDVNLEKITSGASVLLHWLIPLICISLGLLGVVGFCFYKNKKVCLLNAQHRESTVYAEVEEYKLQNSLEMKGSANAHTMYEPAEKEPDVIMATSQTTPDPDSTNQNPPATKSKTYNPVTVYSTVERHPIPPTSESDKTIYAVGPVMETLYVQTGDSVQLDIQREKLPAEFKEFNWKKETKYIIVIYTKATKEVDLHPSYKHRVDFNSKTFSLKLKDTQKKDSGLYTAITRNFSETCIAEHRVSIIVKSSGIYSLNLKCTDDFIVCNYSNPVSWKNETKTFQQLCTFNPELLWDLLISIGYFPSFFVYYFCDKTSLDRSDYSLEQIKNGSPTPWYNEHTQALKKSHVANTCKIAVLGSSPPFAYCFCTICLTGGAALES</sequence>
<keyword evidence="2 7" id="KW-0732">Signal</keyword>
<dbReference type="Gene3D" id="2.60.40.10">
    <property type="entry name" value="Immunoglobulins"/>
    <property type="match status" value="2"/>
</dbReference>
<dbReference type="EMBL" id="JAFHDT010000005">
    <property type="protein sequence ID" value="KAI7809446.1"/>
    <property type="molecule type" value="Genomic_DNA"/>
</dbReference>
<dbReference type="SUPFAM" id="SSF48726">
    <property type="entry name" value="Immunoglobulin"/>
    <property type="match status" value="2"/>
</dbReference>
<keyword evidence="3 6" id="KW-0472">Membrane</keyword>
<dbReference type="InterPro" id="IPR013106">
    <property type="entry name" value="Ig_V-set"/>
</dbReference>
<evidence type="ECO:0000256" key="4">
    <source>
        <dbReference type="ARBA" id="ARBA00023180"/>
    </source>
</evidence>
<keyword evidence="4" id="KW-0325">Glycoprotein</keyword>
<dbReference type="InterPro" id="IPR015631">
    <property type="entry name" value="CD2/SLAM_rcpt"/>
</dbReference>
<feature type="domain" description="Immunoglobulin" evidence="8">
    <location>
        <begin position="30"/>
        <end position="132"/>
    </location>
</feature>
<evidence type="ECO:0000256" key="3">
    <source>
        <dbReference type="ARBA" id="ARBA00023136"/>
    </source>
</evidence>
<comment type="subcellular location">
    <subcellularLocation>
        <location evidence="1">Membrane</location>
    </subcellularLocation>
</comment>
<evidence type="ECO:0000313" key="10">
    <source>
        <dbReference type="Proteomes" id="UP001059041"/>
    </source>
</evidence>
<dbReference type="PANTHER" id="PTHR12080:SF56">
    <property type="entry name" value="NATURAL KILLER CELL RECEPTOR 2B4"/>
    <property type="match status" value="1"/>
</dbReference>
<dbReference type="InterPro" id="IPR003599">
    <property type="entry name" value="Ig_sub"/>
</dbReference>
<dbReference type="GO" id="GO:0016020">
    <property type="term" value="C:membrane"/>
    <property type="evidence" value="ECO:0007669"/>
    <property type="project" value="UniProtKB-SubCell"/>
</dbReference>
<evidence type="ECO:0000256" key="6">
    <source>
        <dbReference type="SAM" id="Phobius"/>
    </source>
</evidence>
<evidence type="ECO:0000256" key="2">
    <source>
        <dbReference type="ARBA" id="ARBA00022729"/>
    </source>
</evidence>
<feature type="signal peptide" evidence="7">
    <location>
        <begin position="1"/>
        <end position="19"/>
    </location>
</feature>
<keyword evidence="6" id="KW-0812">Transmembrane</keyword>
<evidence type="ECO:0000256" key="1">
    <source>
        <dbReference type="ARBA" id="ARBA00004370"/>
    </source>
</evidence>
<accession>A0A9W7WWH5</accession>
<gene>
    <name evidence="9" type="ORF">IRJ41_008428</name>
</gene>
<protein>
    <submittedName>
        <fullName evidence="9">Natural killer cell receptor 2B4-like</fullName>
    </submittedName>
</protein>
<dbReference type="InterPro" id="IPR036179">
    <property type="entry name" value="Ig-like_dom_sf"/>
</dbReference>
<evidence type="ECO:0000256" key="7">
    <source>
        <dbReference type="SAM" id="SignalP"/>
    </source>
</evidence>